<dbReference type="Proteomes" id="UP000027222">
    <property type="component" value="Unassembled WGS sequence"/>
</dbReference>
<evidence type="ECO:0000256" key="1">
    <source>
        <dbReference type="SAM" id="Phobius"/>
    </source>
</evidence>
<keyword evidence="1" id="KW-1133">Transmembrane helix</keyword>
<evidence type="ECO:0000313" key="3">
    <source>
        <dbReference type="Proteomes" id="UP000027222"/>
    </source>
</evidence>
<gene>
    <name evidence="2" type="ORF">GALMADRAFT_240028</name>
</gene>
<name>A0A067TS55_GALM3</name>
<dbReference type="HOGENOM" id="CLU_2922778_0_0_1"/>
<protein>
    <submittedName>
        <fullName evidence="2">Uncharacterized protein</fullName>
    </submittedName>
</protein>
<keyword evidence="1" id="KW-0812">Transmembrane</keyword>
<keyword evidence="3" id="KW-1185">Reference proteome</keyword>
<proteinExistence type="predicted"/>
<feature type="transmembrane region" description="Helical" evidence="1">
    <location>
        <begin position="39"/>
        <end position="57"/>
    </location>
</feature>
<keyword evidence="1" id="KW-0472">Membrane</keyword>
<reference evidence="3" key="1">
    <citation type="journal article" date="2014" name="Proc. Natl. Acad. Sci. U.S.A.">
        <title>Extensive sampling of basidiomycete genomes demonstrates inadequacy of the white-rot/brown-rot paradigm for wood decay fungi.</title>
        <authorList>
            <person name="Riley R."/>
            <person name="Salamov A.A."/>
            <person name="Brown D.W."/>
            <person name="Nagy L.G."/>
            <person name="Floudas D."/>
            <person name="Held B.W."/>
            <person name="Levasseur A."/>
            <person name="Lombard V."/>
            <person name="Morin E."/>
            <person name="Otillar R."/>
            <person name="Lindquist E.A."/>
            <person name="Sun H."/>
            <person name="LaButti K.M."/>
            <person name="Schmutz J."/>
            <person name="Jabbour D."/>
            <person name="Luo H."/>
            <person name="Baker S.E."/>
            <person name="Pisabarro A.G."/>
            <person name="Walton J.D."/>
            <person name="Blanchette R.A."/>
            <person name="Henrissat B."/>
            <person name="Martin F."/>
            <person name="Cullen D."/>
            <person name="Hibbett D.S."/>
            <person name="Grigoriev I.V."/>
        </authorList>
    </citation>
    <scope>NUCLEOTIDE SEQUENCE [LARGE SCALE GENOMIC DNA]</scope>
    <source>
        <strain evidence="3">CBS 339.88</strain>
    </source>
</reference>
<evidence type="ECO:0000313" key="2">
    <source>
        <dbReference type="EMBL" id="KDR81808.1"/>
    </source>
</evidence>
<dbReference type="EMBL" id="KL142370">
    <property type="protein sequence ID" value="KDR81808.1"/>
    <property type="molecule type" value="Genomic_DNA"/>
</dbReference>
<sequence length="61" mass="7258">MRQLNRRLSSKPTGFFCADVSAYQLLRYFNSWGNLAERFFMPMLTEIVALAFQLYYISMSY</sequence>
<accession>A0A067TS55</accession>
<organism evidence="2 3">
    <name type="scientific">Galerina marginata (strain CBS 339.88)</name>
    <dbReference type="NCBI Taxonomy" id="685588"/>
    <lineage>
        <taxon>Eukaryota</taxon>
        <taxon>Fungi</taxon>
        <taxon>Dikarya</taxon>
        <taxon>Basidiomycota</taxon>
        <taxon>Agaricomycotina</taxon>
        <taxon>Agaricomycetes</taxon>
        <taxon>Agaricomycetidae</taxon>
        <taxon>Agaricales</taxon>
        <taxon>Agaricineae</taxon>
        <taxon>Strophariaceae</taxon>
        <taxon>Galerina</taxon>
    </lineage>
</organism>
<dbReference type="AlphaFoldDB" id="A0A067TS55"/>